<evidence type="ECO:0000313" key="4">
    <source>
        <dbReference type="Proteomes" id="UP000052943"/>
    </source>
</evidence>
<dbReference type="PANTHER" id="PTHR37285:SF5">
    <property type="entry name" value="SPORE WALL MATURATION PROTEIN DIT1"/>
    <property type="match status" value="1"/>
</dbReference>
<organism evidence="3 4">
    <name type="scientific">Phytophthora nicotianae</name>
    <name type="common">Potato buckeye rot agent</name>
    <name type="synonym">Phytophthora parasitica</name>
    <dbReference type="NCBI Taxonomy" id="4792"/>
    <lineage>
        <taxon>Eukaryota</taxon>
        <taxon>Sar</taxon>
        <taxon>Stramenopiles</taxon>
        <taxon>Oomycota</taxon>
        <taxon>Peronosporomycetes</taxon>
        <taxon>Peronosporales</taxon>
        <taxon>Peronosporaceae</taxon>
        <taxon>Phytophthora</taxon>
    </lineage>
</organism>
<evidence type="ECO:0000256" key="1">
    <source>
        <dbReference type="ARBA" id="ARBA00023002"/>
    </source>
</evidence>
<protein>
    <submittedName>
        <fullName evidence="3">Spore wall maturation protein DIT1</fullName>
    </submittedName>
</protein>
<dbReference type="EMBL" id="LNFO01005706">
    <property type="protein sequence ID" value="KUF76844.1"/>
    <property type="molecule type" value="Genomic_DNA"/>
</dbReference>
<comment type="caution">
    <text evidence="3">The sequence shown here is derived from an EMBL/GenBank/DDBJ whole genome shotgun (WGS) entry which is preliminary data.</text>
</comment>
<dbReference type="PANTHER" id="PTHR37285">
    <property type="entry name" value="SPORE WALL MATURATION PROTEIN DIT1"/>
    <property type="match status" value="1"/>
</dbReference>
<evidence type="ECO:0000259" key="2">
    <source>
        <dbReference type="Pfam" id="PF02668"/>
    </source>
</evidence>
<reference evidence="3 4" key="1">
    <citation type="submission" date="2015-11" db="EMBL/GenBank/DDBJ databases">
        <title>Genomes and virulence difference between two physiological races of Phytophthora nicotianae.</title>
        <authorList>
            <person name="Liu H."/>
            <person name="Ma X."/>
            <person name="Yu H."/>
            <person name="Fang D."/>
            <person name="Li Y."/>
            <person name="Wang X."/>
            <person name="Wang W."/>
            <person name="Dong Y."/>
            <person name="Xiao B."/>
        </authorList>
    </citation>
    <scope>NUCLEOTIDE SEQUENCE [LARGE SCALE GENOMIC DNA]</scope>
    <source>
        <strain evidence="4">race 0</strain>
    </source>
</reference>
<accession>A0A0W8BYB1</accession>
<gene>
    <name evidence="3" type="ORF">AM587_10003545</name>
</gene>
<sequence>MSPNATTESAHSGHHMTADKEAVATHFLTKLAELQSRFDAHTDEFASKGKQLLETAVMRFVDHKEPITMVLPGFAMKTPNHGGKVLGPLPDRAEELALARLEKFCASIEEVYPIGCKVTIFSDGRVFGDLVGVPPENIRAYKNGLKELVKDAGHTHIQFDGLENYTKTDDPVQEVLERFRVDKMDMDTRIASEPDIGNNFRSFSQFMERDMAHRWEGKSDAEMRKGCDEVARKMMLRNVGFSSLVAAEYANAIRVSIHCYNNAGPKFGIHLLPTKRMDSPRTPWHSVICEDIDGTVHAMDLKDVDTDKYDLVYKHGRKWGYVERPPCTPEEVAQWEPLHVELIRKQMFIVAQAMEGFPAPSIMDVPREAIRSLVLKYGVVTLRGFKQDDDFEAATERWGDVLQWPKGTFTAGNIFDVKTEVGTALTAQTLEAMSFHYDGMFKKKTPESTELGDPPVFMFFHCVEASPPEDDPKNGNTIITDTRRLLSALPETTVERLKKISLEYRTSLFRHNGRVHTSPVVDTHPITGELVLRYHEPWGPELTKMHPTYVSSVGHDPASNQKDEDADFVTEALQKRLYSDEFCCWHRWVKGEFVIVDNVSQLHARSKLGMGGRHMRRIHFS</sequence>
<feature type="domain" description="TauD/TfdA-like" evidence="2">
    <location>
        <begin position="356"/>
        <end position="618"/>
    </location>
</feature>
<dbReference type="InterPro" id="IPR007817">
    <property type="entry name" value="Isocyanide_synthase_DIT1"/>
</dbReference>
<dbReference type="SUPFAM" id="SSF51197">
    <property type="entry name" value="Clavaminate synthase-like"/>
    <property type="match status" value="1"/>
</dbReference>
<dbReference type="OrthoDB" id="64297at2759"/>
<keyword evidence="1" id="KW-0560">Oxidoreductase</keyword>
<dbReference type="GO" id="GO:0016491">
    <property type="term" value="F:oxidoreductase activity"/>
    <property type="evidence" value="ECO:0007669"/>
    <property type="project" value="UniProtKB-KW"/>
</dbReference>
<proteinExistence type="predicted"/>
<evidence type="ECO:0000313" key="3">
    <source>
        <dbReference type="EMBL" id="KUF76844.1"/>
    </source>
</evidence>
<name>A0A0W8BYB1_PHYNI</name>
<dbReference type="InterPro" id="IPR042098">
    <property type="entry name" value="TauD-like_sf"/>
</dbReference>
<dbReference type="Pfam" id="PF05141">
    <property type="entry name" value="DIT1_PvcA"/>
    <property type="match status" value="1"/>
</dbReference>
<dbReference type="InterPro" id="IPR003819">
    <property type="entry name" value="TauD/TfdA-like"/>
</dbReference>
<dbReference type="Gene3D" id="3.60.130.10">
    <property type="entry name" value="Clavaminate synthase-like"/>
    <property type="match status" value="1"/>
</dbReference>
<dbReference type="Pfam" id="PF02668">
    <property type="entry name" value="TauD"/>
    <property type="match status" value="1"/>
</dbReference>
<dbReference type="AlphaFoldDB" id="A0A0W8BYB1"/>
<dbReference type="Proteomes" id="UP000052943">
    <property type="component" value="Unassembled WGS sequence"/>
</dbReference>